<dbReference type="GO" id="GO:0015344">
    <property type="term" value="F:siderophore uptake transmembrane transporter activity"/>
    <property type="evidence" value="ECO:0007669"/>
    <property type="project" value="TreeGrafter"/>
</dbReference>
<dbReference type="GO" id="GO:0044718">
    <property type="term" value="P:siderophore transmembrane transport"/>
    <property type="evidence" value="ECO:0007669"/>
    <property type="project" value="TreeGrafter"/>
</dbReference>
<accession>A0A2T5FV86</accession>
<dbReference type="InterPro" id="IPR057601">
    <property type="entry name" value="Oar-like_b-barrel"/>
</dbReference>
<gene>
    <name evidence="8" type="ORF">CLG96_14855</name>
</gene>
<dbReference type="Gene3D" id="2.60.40.1120">
    <property type="entry name" value="Carboxypeptidase-like, regulatory domain"/>
    <property type="match status" value="1"/>
</dbReference>
<comment type="caution">
    <text evidence="8">The sequence shown here is derived from an EMBL/GenBank/DDBJ whole genome shotgun (WGS) entry which is preliminary data.</text>
</comment>
<evidence type="ECO:0000313" key="9">
    <source>
        <dbReference type="Proteomes" id="UP000244162"/>
    </source>
</evidence>
<keyword evidence="5" id="KW-0472">Membrane</keyword>
<dbReference type="EMBL" id="NWBU01000014">
    <property type="protein sequence ID" value="PTQ08860.1"/>
    <property type="molecule type" value="Genomic_DNA"/>
</dbReference>
<keyword evidence="4" id="KW-0812">Transmembrane</keyword>
<feature type="domain" description="TonB-dependent transporter Oar-like beta-barrel" evidence="7">
    <location>
        <begin position="229"/>
        <end position="298"/>
    </location>
</feature>
<dbReference type="GO" id="GO:0030246">
    <property type="term" value="F:carbohydrate binding"/>
    <property type="evidence" value="ECO:0007669"/>
    <property type="project" value="InterPro"/>
</dbReference>
<keyword evidence="9" id="KW-1185">Reference proteome</keyword>
<keyword evidence="3" id="KW-1134">Transmembrane beta strand</keyword>
<dbReference type="Pfam" id="PF25183">
    <property type="entry name" value="OMP_b-brl_4"/>
    <property type="match status" value="2"/>
</dbReference>
<dbReference type="SUPFAM" id="SSF49452">
    <property type="entry name" value="Starch-binding domain-like"/>
    <property type="match status" value="1"/>
</dbReference>
<keyword evidence="6" id="KW-0998">Cell outer membrane</keyword>
<comment type="subcellular location">
    <subcellularLocation>
        <location evidence="1">Cell outer membrane</location>
        <topology evidence="1">Multi-pass membrane protein</topology>
    </subcellularLocation>
</comment>
<evidence type="ECO:0000256" key="3">
    <source>
        <dbReference type="ARBA" id="ARBA00022452"/>
    </source>
</evidence>
<reference evidence="8 9" key="1">
    <citation type="submission" date="2017-09" db="EMBL/GenBank/DDBJ databases">
        <title>Sphingomonas panjinensis sp.nov., isolated from oil-contaminated soil.</title>
        <authorList>
            <person name="Wang L."/>
            <person name="Chen L."/>
        </authorList>
    </citation>
    <scope>NUCLEOTIDE SEQUENCE [LARGE SCALE GENOMIC DNA]</scope>
    <source>
        <strain evidence="8 9">FW-11</strain>
    </source>
</reference>
<protein>
    <recommendedName>
        <fullName evidence="7">TonB-dependent transporter Oar-like beta-barrel domain-containing protein</fullName>
    </recommendedName>
</protein>
<dbReference type="Gene3D" id="2.40.170.20">
    <property type="entry name" value="TonB-dependent receptor, beta-barrel domain"/>
    <property type="match status" value="1"/>
</dbReference>
<evidence type="ECO:0000256" key="2">
    <source>
        <dbReference type="ARBA" id="ARBA00022448"/>
    </source>
</evidence>
<dbReference type="Gene3D" id="2.170.130.10">
    <property type="entry name" value="TonB-dependent receptor, plug domain"/>
    <property type="match status" value="1"/>
</dbReference>
<keyword evidence="2" id="KW-0813">Transport</keyword>
<sequence length="1074" mass="115478">MALAMACSASAVYAQETTSSIRGVVTAAGAPIAGATVAVTHMPSGTTSTAVTGADGAFTTSGLRPGGPFMVRVVADGQPPVEITGIQLTAGQPLRLPVDISPDDTEIVVSGKRGAKAVELSTGPLSVFGRNDIEGVASIARDVRDIARRDPFVTLDPTSRAISIAGQNGRLNKFSVDGLRFSDNVGLNQGGLPTQRGPVPLDAIEQLSVKVAPYDIAEGDFQGGAVNVVLRSGGNKFTGSAFGTYTDDKLTGDNTRGRKVNLDFDSKNYGAFLSGPIFKDKLFFALSYEWLKESQPAPSGLAGAPNVVPNLTQSQIDQISSIANSRYNYDTLGVFDALSEKDEKYTAKIDWNASDNHRASFTYIHNENSISNISNGSTSPTSPALALTSANFALVEKVDSGVVQLNSDWSDSLHSEIRGFYRSKDRRSPIYGEPGFGQFQVCLDPSSSAQQNGAANLNPVACSQGSASAPGAARLYFGTDAFRQQTHVKTKNYGADATLRWEYGDHSLKLNAAWNHMDVFNAFVPNALGTFYFDSVQDFQSGRASLLTLAGSTTGNLEDIFGKFAYDQYNIGLQDSWDITPSLNVTYGVRADLYGMSDMPALNRNFVARYNFPNITTYKGRTILQPRLGITWQATDRLTLRGGGGLFAGGTPDLLLSNSFTVPGVYNNSITIQRTAGGGCNVDAALCSAALDNVNGRSFNPLVLDYLRTNTGAIANANVNALATSYKPASTWKASFSADYDADLGPLGEGWHFGGDIYYGWVNNAPNYTDLRVVRIGATPDGRPRYSTASGPNSDFLLFNSHEGHSLVAVARFDKRWDFGLTLGGSYTFQDITDVNPVNGTTSASSYGGQAMVDPNVGAYGTSIYQIRHSWKFNLDYDQAFFGDYKTRFSLFGELRSGTPYSLTMNDPSFVNGRSSVFGVTGNSDRYLLYVPNMASMTADPLVTYDSAATFTALQGFVTGNGLRQGAIVGKNSKRSPNFFKVDLHVDQELPVPLLSGARFKLFADVENVLNLIDKDWGSLRQMNSLASVVNVACVASGNNPCAQYRYSSFRNPEVTNQARYSLWGVRVGARFEF</sequence>
<dbReference type="SUPFAM" id="SSF56935">
    <property type="entry name" value="Porins"/>
    <property type="match status" value="1"/>
</dbReference>
<evidence type="ECO:0000313" key="8">
    <source>
        <dbReference type="EMBL" id="PTQ08860.1"/>
    </source>
</evidence>
<evidence type="ECO:0000256" key="5">
    <source>
        <dbReference type="ARBA" id="ARBA00023136"/>
    </source>
</evidence>
<evidence type="ECO:0000256" key="4">
    <source>
        <dbReference type="ARBA" id="ARBA00022692"/>
    </source>
</evidence>
<feature type="domain" description="TonB-dependent transporter Oar-like beta-barrel" evidence="7">
    <location>
        <begin position="337"/>
        <end position="1011"/>
    </location>
</feature>
<dbReference type="InterPro" id="IPR013784">
    <property type="entry name" value="Carb-bd-like_fold"/>
</dbReference>
<dbReference type="InterPro" id="IPR039426">
    <property type="entry name" value="TonB-dep_rcpt-like"/>
</dbReference>
<evidence type="ECO:0000256" key="6">
    <source>
        <dbReference type="ARBA" id="ARBA00023237"/>
    </source>
</evidence>
<dbReference type="OrthoDB" id="9768147at2"/>
<evidence type="ECO:0000256" key="1">
    <source>
        <dbReference type="ARBA" id="ARBA00004571"/>
    </source>
</evidence>
<dbReference type="AlphaFoldDB" id="A0A2T5FV86"/>
<dbReference type="InterPro" id="IPR036942">
    <property type="entry name" value="Beta-barrel_TonB_sf"/>
</dbReference>
<name>A0A2T5FV86_9SPHN</name>
<dbReference type="InterPro" id="IPR037066">
    <property type="entry name" value="Plug_dom_sf"/>
</dbReference>
<organism evidence="8 9">
    <name type="scientific">Sphingomonas oleivorans</name>
    <dbReference type="NCBI Taxonomy" id="1735121"/>
    <lineage>
        <taxon>Bacteria</taxon>
        <taxon>Pseudomonadati</taxon>
        <taxon>Pseudomonadota</taxon>
        <taxon>Alphaproteobacteria</taxon>
        <taxon>Sphingomonadales</taxon>
        <taxon>Sphingomonadaceae</taxon>
        <taxon>Sphingomonas</taxon>
    </lineage>
</organism>
<proteinExistence type="predicted"/>
<dbReference type="Proteomes" id="UP000244162">
    <property type="component" value="Unassembled WGS sequence"/>
</dbReference>
<dbReference type="PANTHER" id="PTHR30069">
    <property type="entry name" value="TONB-DEPENDENT OUTER MEMBRANE RECEPTOR"/>
    <property type="match status" value="1"/>
</dbReference>
<dbReference type="PANTHER" id="PTHR30069:SF46">
    <property type="entry name" value="OAR PROTEIN"/>
    <property type="match status" value="1"/>
</dbReference>
<dbReference type="Pfam" id="PF13620">
    <property type="entry name" value="CarboxypepD_reg"/>
    <property type="match status" value="1"/>
</dbReference>
<evidence type="ECO:0000259" key="7">
    <source>
        <dbReference type="Pfam" id="PF25183"/>
    </source>
</evidence>
<dbReference type="GO" id="GO:0009279">
    <property type="term" value="C:cell outer membrane"/>
    <property type="evidence" value="ECO:0007669"/>
    <property type="project" value="UniProtKB-SubCell"/>
</dbReference>